<dbReference type="InterPro" id="IPR006162">
    <property type="entry name" value="Ppantetheine_attach_site"/>
</dbReference>
<feature type="domain" description="Carrier" evidence="5">
    <location>
        <begin position="1651"/>
        <end position="1729"/>
    </location>
</feature>
<keyword evidence="3" id="KW-0808">Transferase</keyword>
<dbReference type="Pfam" id="PF00975">
    <property type="entry name" value="Thioesterase"/>
    <property type="match status" value="1"/>
</dbReference>
<dbReference type="PANTHER" id="PTHR43775">
    <property type="entry name" value="FATTY ACID SYNTHASE"/>
    <property type="match status" value="1"/>
</dbReference>
<feature type="domain" description="Ketosynthase family 3 (KS3)" evidence="6">
    <location>
        <begin position="434"/>
        <end position="861"/>
    </location>
</feature>
<dbReference type="Pfam" id="PF22621">
    <property type="entry name" value="CurL-like_PKS_C"/>
    <property type="match status" value="1"/>
</dbReference>
<dbReference type="SUPFAM" id="SSF53901">
    <property type="entry name" value="Thiolase-like"/>
    <property type="match status" value="1"/>
</dbReference>
<dbReference type="GO" id="GO:0004315">
    <property type="term" value="F:3-oxoacyl-[acyl-carrier-protein] synthase activity"/>
    <property type="evidence" value="ECO:0007669"/>
    <property type="project" value="InterPro"/>
</dbReference>
<name>A0AAD5XPZ9_9FUNG</name>
<dbReference type="SMART" id="SM00823">
    <property type="entry name" value="PKS_PP"/>
    <property type="match status" value="2"/>
</dbReference>
<feature type="domain" description="PKS/mFAS DH" evidence="7">
    <location>
        <begin position="1248"/>
        <end position="1568"/>
    </location>
</feature>
<dbReference type="InterPro" id="IPR050091">
    <property type="entry name" value="PKS_NRPS_Biosynth_Enz"/>
</dbReference>
<dbReference type="Gene3D" id="3.40.47.10">
    <property type="match status" value="1"/>
</dbReference>
<dbReference type="InterPro" id="IPR036736">
    <property type="entry name" value="ACP-like_sf"/>
</dbReference>
<dbReference type="Pfam" id="PF02801">
    <property type="entry name" value="Ketoacyl-synt_C"/>
    <property type="match status" value="1"/>
</dbReference>
<reference evidence="8" key="1">
    <citation type="submission" date="2020-05" db="EMBL/GenBank/DDBJ databases">
        <title>Phylogenomic resolution of chytrid fungi.</title>
        <authorList>
            <person name="Stajich J.E."/>
            <person name="Amses K."/>
            <person name="Simmons R."/>
            <person name="Seto K."/>
            <person name="Myers J."/>
            <person name="Bonds A."/>
            <person name="Quandt C.A."/>
            <person name="Barry K."/>
            <person name="Liu P."/>
            <person name="Grigoriev I."/>
            <person name="Longcore J.E."/>
            <person name="James T.Y."/>
        </authorList>
    </citation>
    <scope>NUCLEOTIDE SEQUENCE</scope>
    <source>
        <strain evidence="8">JEL0379</strain>
    </source>
</reference>
<evidence type="ECO:0000259" key="5">
    <source>
        <dbReference type="PROSITE" id="PS50075"/>
    </source>
</evidence>
<dbReference type="NCBIfam" id="TIGR04532">
    <property type="entry name" value="PT_fungal_PKS"/>
    <property type="match status" value="1"/>
</dbReference>
<feature type="active site" description="Proton donor; for dehydratase activity" evidence="4">
    <location>
        <position position="1471"/>
    </location>
</feature>
<dbReference type="InterPro" id="IPR020806">
    <property type="entry name" value="PKS_PP-bd"/>
</dbReference>
<dbReference type="InterPro" id="IPR014030">
    <property type="entry name" value="Ketoacyl_synth_N"/>
</dbReference>
<protein>
    <recommendedName>
        <fullName evidence="10">Polyketide synthase</fullName>
    </recommendedName>
</protein>
<keyword evidence="1" id="KW-0596">Phosphopantetheine</keyword>
<dbReference type="Gene3D" id="1.10.1200.10">
    <property type="entry name" value="ACP-like"/>
    <property type="match status" value="2"/>
</dbReference>
<dbReference type="PROSITE" id="PS00012">
    <property type="entry name" value="PHOSPHOPANTETHEINE"/>
    <property type="match status" value="2"/>
</dbReference>
<evidence type="ECO:0000256" key="2">
    <source>
        <dbReference type="ARBA" id="ARBA00022553"/>
    </source>
</evidence>
<dbReference type="InterPro" id="IPR049900">
    <property type="entry name" value="PKS_mFAS_DH"/>
</dbReference>
<sequence>MPGLSKLPLPASTGADVVQGENTVIAVFAGQGAEYLDILETLIEHVNKPDTSAAGSAVTLAAFLEASHAAIVREAALLGERASTDAAARFPAMAEIRTLSTLIRHHRETSYRNAALNGALLCITQVGLLLANSNVGSTTLLDLKRVYGFCSGVIAASAAAASKSPIELMAMGVEMTRLAFWIGIRSDQVAASLVSDPSLSWSIVVACLPYETVAEVVDRFNTHMSLDATHRLFVSAVSGPNLVTVSGLPTNLSIFMNLFNRATPRPAFLEEGLDLRAIRTTPLQLCSPYHSEVLLQDALSLVKEDVVSRCIAAGIATRLHADVISPVTGAAFDSTVSSKDFCVALARTILCDTNRLDLVNAHLVENSGFFESQKVEIINVGPGASIAKQLGAAVATVTGNTAEVKDLPAVTKDGTAASGVKWDGAAEHLVGDAKDRIAIVAVSCVFPDGADTPEKFYDMLLDKKSTVKEIPPSLFDWTLYKPTGDDHPNTISIPYGNFIDNPDLFDVRLFNISPREALQMDPQHRLILKASYEALEQAGYAPNSVPSFEPTRIGCFMGASGDDYRENASSDIGAYFITGNIRAFIPGHVSYCFKWEGPSNSIDTGCSSSLVAIEAACNALLTHQCDSALAGGTNVLTQPQMMIAFEKAGLLSPTGQNKTFDDSVDGRCRADAVGVLILKRLEDAIAEKDEILGTILGVQSTFSGQNTTFVESNADAMVECLEKTLKAANVSPSDVSFVAAHGLGDRVGEAHEMDAIARTYGRNRKSEDPVYVTCCKPNVGDSEGASGMASIIESLMILRNGKIPAHLGVQNVNTGIDLRQGGIVIPAETVDFKRPEGAKPRTIAINNFNFAGCYTNLLLQEWVGAVTKEGVDTRTSHIVTVSGKTLTSLDKTRNSYVDYFRKHKETLSLSDVSYTTTARRVQYGARVAVSGATWDEIIDRLDKQELIELVNQDEELQVAVSFGDFTDEHVLAARSLYRTCPSFAREIGYLAGVLNSYGFPGFVEVLEGRESSTISPAIIAVAIPYAMARCLQQWGVPVGAVLGSGTGELAAVAFAGVVPIAYALFVACKNGEDKDADSKLPSSATISGTAKHDLHIASAGKFIKAGETADVEDILCKQKTESSADASQVLVRAGGSVSALPVILDIGNTAGIDAGLRAPVLAGSDGWSAVADSFAQMYRAGVNFSFAAYHRDHIEALQHVQLPAYEFDEASYWMQLQDRGLLPTPPLELEEDDVVEEQVMTPDRSTPWPLLPVCTQPISEVTNTAEYEMPAHSYLATKLIKGHFVHNVGIIPASMYAEIALEAAHHIHDTLNPAPSRGKKPSRPNFEIQQIDIPHPFVLEEGFMEQTLKTSVSRDSTGNLHFRWHSLDRAGKVITHASCWTMLANQEALDREWRLMKGLVTPRLSEIKATATTFDKTLAYRMFEKVVSYTPAYRGMDMVYISEDSSEACTVVQQAKSAPVAKFAVNPCLIDSLGQITGFLPNVGVASSTDVFIANGCERIVFDPKFFASISTNRNGDPPTFQVYSHCTESQNGNIITSNCYFFDTETGDILGGMMGVAFRKIKLSIMNRLLAVPNAKPAPALKHREVTATPFDGVTKAKAAPAAEPRMVRHTPAPVVAPPAPAPAPVVAAVAPAPPQPAAAASRAAPQANGTAEAVISALHSTILEELGITESELTPSTNLADLGLDSLMALMILGTIREKMDGVELPQALFLTYPTMEKVSEFIRESLCGSNAEYSAPTATALAPAATLPAPQAAAPVALKPQPAASPVQPVAAPAPAPAAAAPSQPAASSAAAEAVISALYSTILEELGVTESELTPTTNLADLGLDSLMALMILGTIREKMEGVELPGSLFLTYPTMEKIEDFVRESLGGSDAGPLAEATMAATTTSATGPARIIPISGTNHATQAPVFLLPDGSGSAAGYALVQDLGRPVFGVNSPFISTAEHSSFSVLGLASLYADAIAAKNPLPGLILGGWSFGGVVAYETGRILESRGVSVGGLVLIDSPNPTWPPLTTATIDWCYGPNPPQALRGAKMPKISQTMIHHFAATLKSLETYRPTPWASAPTTVFLSAPDGLGGAKEDIKDRNEAVDWLQASRTNIGTNGWNDFIPESRIRVVDIKGTHHMSILARPGIDAVGEEIAKTFPKKLITQKRNNI</sequence>
<evidence type="ECO:0000259" key="7">
    <source>
        <dbReference type="PROSITE" id="PS52019"/>
    </source>
</evidence>
<feature type="region of interest" description="C-terminal hotdog fold" evidence="4">
    <location>
        <begin position="1411"/>
        <end position="1568"/>
    </location>
</feature>
<feature type="region of interest" description="N-terminal hotdog fold" evidence="4">
    <location>
        <begin position="1248"/>
        <end position="1388"/>
    </location>
</feature>
<evidence type="ECO:0008006" key="10">
    <source>
        <dbReference type="Google" id="ProtNLM"/>
    </source>
</evidence>
<dbReference type="InterPro" id="IPR029058">
    <property type="entry name" value="AB_hydrolase_fold"/>
</dbReference>
<evidence type="ECO:0000313" key="9">
    <source>
        <dbReference type="Proteomes" id="UP001212152"/>
    </source>
</evidence>
<evidence type="ECO:0000259" key="6">
    <source>
        <dbReference type="PROSITE" id="PS52004"/>
    </source>
</evidence>
<dbReference type="InterPro" id="IPR049551">
    <property type="entry name" value="PKS_DH_C"/>
</dbReference>
<dbReference type="GO" id="GO:0004312">
    <property type="term" value="F:fatty acid synthase activity"/>
    <property type="evidence" value="ECO:0007669"/>
    <property type="project" value="TreeGrafter"/>
</dbReference>
<dbReference type="InterPro" id="IPR016039">
    <property type="entry name" value="Thiolase-like"/>
</dbReference>
<dbReference type="GO" id="GO:0006633">
    <property type="term" value="P:fatty acid biosynthetic process"/>
    <property type="evidence" value="ECO:0007669"/>
    <property type="project" value="InterPro"/>
</dbReference>
<dbReference type="PROSITE" id="PS52019">
    <property type="entry name" value="PKS_MFAS_DH"/>
    <property type="match status" value="1"/>
</dbReference>
<dbReference type="PROSITE" id="PS50075">
    <property type="entry name" value="CARRIER"/>
    <property type="match status" value="2"/>
</dbReference>
<dbReference type="SMART" id="SM00825">
    <property type="entry name" value="PKS_KS"/>
    <property type="match status" value="1"/>
</dbReference>
<dbReference type="Gene3D" id="3.10.129.110">
    <property type="entry name" value="Polyketide synthase dehydratase"/>
    <property type="match status" value="1"/>
</dbReference>
<dbReference type="Gene3D" id="3.30.70.3290">
    <property type="match status" value="1"/>
</dbReference>
<dbReference type="SUPFAM" id="SSF53474">
    <property type="entry name" value="alpha/beta-Hydrolases"/>
    <property type="match status" value="1"/>
</dbReference>
<keyword evidence="2" id="KW-0597">Phosphoprotein</keyword>
<feature type="domain" description="Carrier" evidence="5">
    <location>
        <begin position="1793"/>
        <end position="1871"/>
    </location>
</feature>
<dbReference type="InterPro" id="IPR001227">
    <property type="entry name" value="Ac_transferase_dom_sf"/>
</dbReference>
<dbReference type="SUPFAM" id="SSF52151">
    <property type="entry name" value="FabD/lysophospholipase-like"/>
    <property type="match status" value="1"/>
</dbReference>
<dbReference type="InterPro" id="IPR014043">
    <property type="entry name" value="Acyl_transferase_dom"/>
</dbReference>
<dbReference type="EMBL" id="JADGJQ010000032">
    <property type="protein sequence ID" value="KAJ3177597.1"/>
    <property type="molecule type" value="Genomic_DNA"/>
</dbReference>
<dbReference type="InterPro" id="IPR020841">
    <property type="entry name" value="PKS_Beta-ketoAc_synthase_dom"/>
</dbReference>
<evidence type="ECO:0000256" key="1">
    <source>
        <dbReference type="ARBA" id="ARBA00022450"/>
    </source>
</evidence>
<dbReference type="PROSITE" id="PS00606">
    <property type="entry name" value="KS3_1"/>
    <property type="match status" value="1"/>
</dbReference>
<dbReference type="InterPro" id="IPR014031">
    <property type="entry name" value="Ketoacyl_synth_C"/>
</dbReference>
<dbReference type="InterPro" id="IPR001031">
    <property type="entry name" value="Thioesterase"/>
</dbReference>
<accession>A0AAD5XPZ9</accession>
<dbReference type="InterPro" id="IPR018201">
    <property type="entry name" value="Ketoacyl_synth_AS"/>
</dbReference>
<dbReference type="InterPro" id="IPR016035">
    <property type="entry name" value="Acyl_Trfase/lysoPLipase"/>
</dbReference>
<dbReference type="InterPro" id="IPR042104">
    <property type="entry name" value="PKS_dehydratase_sf"/>
</dbReference>
<dbReference type="Pfam" id="PF00550">
    <property type="entry name" value="PP-binding"/>
    <property type="match status" value="2"/>
</dbReference>
<dbReference type="InterPro" id="IPR009081">
    <property type="entry name" value="PP-bd_ACP"/>
</dbReference>
<proteinExistence type="predicted"/>
<dbReference type="Pfam" id="PF00109">
    <property type="entry name" value="ketoacyl-synt"/>
    <property type="match status" value="1"/>
</dbReference>
<dbReference type="SUPFAM" id="SSF47336">
    <property type="entry name" value="ACP-like"/>
    <property type="match status" value="2"/>
</dbReference>
<dbReference type="InterPro" id="IPR030918">
    <property type="entry name" value="PT_fungal_PKS"/>
</dbReference>
<organism evidence="8 9">
    <name type="scientific">Geranomyces variabilis</name>
    <dbReference type="NCBI Taxonomy" id="109894"/>
    <lineage>
        <taxon>Eukaryota</taxon>
        <taxon>Fungi</taxon>
        <taxon>Fungi incertae sedis</taxon>
        <taxon>Chytridiomycota</taxon>
        <taxon>Chytridiomycota incertae sedis</taxon>
        <taxon>Chytridiomycetes</taxon>
        <taxon>Spizellomycetales</taxon>
        <taxon>Powellomycetaceae</taxon>
        <taxon>Geranomyces</taxon>
    </lineage>
</organism>
<comment type="caution">
    <text evidence="8">The sequence shown here is derived from an EMBL/GenBank/DDBJ whole genome shotgun (WGS) entry which is preliminary data.</text>
</comment>
<gene>
    <name evidence="8" type="ORF">HDU87_004350</name>
</gene>
<keyword evidence="9" id="KW-1185">Reference proteome</keyword>
<dbReference type="CDD" id="cd00833">
    <property type="entry name" value="PKS"/>
    <property type="match status" value="1"/>
</dbReference>
<dbReference type="GO" id="GO:0031177">
    <property type="term" value="F:phosphopantetheine binding"/>
    <property type="evidence" value="ECO:0007669"/>
    <property type="project" value="InterPro"/>
</dbReference>
<dbReference type="Pfam" id="PF16073">
    <property type="entry name" value="SAT"/>
    <property type="match status" value="1"/>
</dbReference>
<dbReference type="SMART" id="SM00827">
    <property type="entry name" value="PKS_AT"/>
    <property type="match status" value="1"/>
</dbReference>
<dbReference type="InterPro" id="IPR032088">
    <property type="entry name" value="SAT"/>
</dbReference>
<dbReference type="PROSITE" id="PS52004">
    <property type="entry name" value="KS3_2"/>
    <property type="match status" value="1"/>
</dbReference>
<dbReference type="Gene3D" id="3.40.366.10">
    <property type="entry name" value="Malonyl-Coenzyme A Acyl Carrier Protein, domain 2"/>
    <property type="match status" value="3"/>
</dbReference>
<dbReference type="Gene3D" id="3.40.50.1820">
    <property type="entry name" value="alpha/beta hydrolase"/>
    <property type="match status" value="1"/>
</dbReference>
<dbReference type="PANTHER" id="PTHR43775:SF37">
    <property type="entry name" value="SI:DKEY-61P9.11"/>
    <property type="match status" value="1"/>
</dbReference>
<dbReference type="GO" id="GO:0044550">
    <property type="term" value="P:secondary metabolite biosynthetic process"/>
    <property type="evidence" value="ECO:0007669"/>
    <property type="project" value="TreeGrafter"/>
</dbReference>
<evidence type="ECO:0000313" key="8">
    <source>
        <dbReference type="EMBL" id="KAJ3177597.1"/>
    </source>
</evidence>
<feature type="active site" description="Proton acceptor; for dehydratase activity" evidence="4">
    <location>
        <position position="1283"/>
    </location>
</feature>
<evidence type="ECO:0000256" key="3">
    <source>
        <dbReference type="ARBA" id="ARBA00022679"/>
    </source>
</evidence>
<dbReference type="Pfam" id="PF14765">
    <property type="entry name" value="PS-DH"/>
    <property type="match status" value="1"/>
</dbReference>
<evidence type="ECO:0000256" key="4">
    <source>
        <dbReference type="PROSITE-ProRule" id="PRU01363"/>
    </source>
</evidence>
<dbReference type="Proteomes" id="UP001212152">
    <property type="component" value="Unassembled WGS sequence"/>
</dbReference>